<dbReference type="Pfam" id="PF11374">
    <property type="entry name" value="DUF3176"/>
    <property type="match status" value="1"/>
</dbReference>
<dbReference type="PANTHER" id="PTHR35394:SF5">
    <property type="entry name" value="DUF3176 DOMAIN-CONTAINING PROTEIN"/>
    <property type="match status" value="1"/>
</dbReference>
<accession>A0A6A6AKW4</accession>
<dbReference type="InterPro" id="IPR021514">
    <property type="entry name" value="DUF3176"/>
</dbReference>
<dbReference type="Proteomes" id="UP000799771">
    <property type="component" value="Unassembled WGS sequence"/>
</dbReference>
<feature type="transmembrane region" description="Helical" evidence="2">
    <location>
        <begin position="117"/>
        <end position="141"/>
    </location>
</feature>
<feature type="region of interest" description="Disordered" evidence="1">
    <location>
        <begin position="1"/>
        <end position="43"/>
    </location>
</feature>
<evidence type="ECO:0000256" key="1">
    <source>
        <dbReference type="SAM" id="MobiDB-lite"/>
    </source>
</evidence>
<dbReference type="GeneID" id="54413201"/>
<evidence type="ECO:0000313" key="4">
    <source>
        <dbReference type="Proteomes" id="UP000799771"/>
    </source>
</evidence>
<gene>
    <name evidence="3" type="ORF">P153DRAFT_429386</name>
</gene>
<dbReference type="EMBL" id="ML977501">
    <property type="protein sequence ID" value="KAF2132206.1"/>
    <property type="molecule type" value="Genomic_DNA"/>
</dbReference>
<protein>
    <submittedName>
        <fullName evidence="3">Uncharacterized protein</fullName>
    </submittedName>
</protein>
<keyword evidence="2" id="KW-1133">Transmembrane helix</keyword>
<evidence type="ECO:0000256" key="2">
    <source>
        <dbReference type="SAM" id="Phobius"/>
    </source>
</evidence>
<dbReference type="RefSeq" id="XP_033526593.1">
    <property type="nucleotide sequence ID" value="XM_033672769.1"/>
</dbReference>
<proteinExistence type="predicted"/>
<evidence type="ECO:0000313" key="3">
    <source>
        <dbReference type="EMBL" id="KAF2132206.1"/>
    </source>
</evidence>
<feature type="transmembrane region" description="Helical" evidence="2">
    <location>
        <begin position="87"/>
        <end position="111"/>
    </location>
</feature>
<keyword evidence="4" id="KW-1185">Reference proteome</keyword>
<dbReference type="PANTHER" id="PTHR35394">
    <property type="entry name" value="DUF3176 DOMAIN-CONTAINING PROTEIN"/>
    <property type="match status" value="1"/>
</dbReference>
<dbReference type="AlphaFoldDB" id="A0A6A6AKW4"/>
<organism evidence="3 4">
    <name type="scientific">Dothidotthia symphoricarpi CBS 119687</name>
    <dbReference type="NCBI Taxonomy" id="1392245"/>
    <lineage>
        <taxon>Eukaryota</taxon>
        <taxon>Fungi</taxon>
        <taxon>Dikarya</taxon>
        <taxon>Ascomycota</taxon>
        <taxon>Pezizomycotina</taxon>
        <taxon>Dothideomycetes</taxon>
        <taxon>Pleosporomycetidae</taxon>
        <taxon>Pleosporales</taxon>
        <taxon>Dothidotthiaceae</taxon>
        <taxon>Dothidotthia</taxon>
    </lineage>
</organism>
<keyword evidence="2" id="KW-0812">Transmembrane</keyword>
<feature type="transmembrane region" description="Helical" evidence="2">
    <location>
        <begin position="619"/>
        <end position="642"/>
    </location>
</feature>
<sequence>MPSYTAIEPISNLSPSDNNISHRSEATSQSAEDGLDSIPLADSTTRRGQIRNDSAYTLLKPHSDTDTAPSAIPPTLQKPFCLHHSTWLYEILSLVLAAFTLVGFMIVLAVYDRKPSPVVGGITLNTVASFAATLFSMCLMVPVHNCLSQLGWTWLGKDYKSLNDLVEIDWASRGPWGSLQLLPRFLRSPLISVAATITIMSVGIGPFFQQSVVFHNTQVVNDELTAYASAALTYDGDVGEVGSEYMVGSSFLRMQADNVPFNLKASIYTGIYSSAIIAPPFPPYSCPSGNCTWDPFPTLGVSVQCLEDSSRYHINCSDTTLFSWDNSTYKPCFMEAIDPEFRTANRTAPQYDVLTLDRFFDHVSPFEPFKYPDARYNASYSFSETPKLGTSSVASGFTEIGWQIARNLTVPPSSMYSSAIASSSTIEAHRCIFYLSMHEILARVQNGVYSEQTLSETTKLQSLKNLEGAAPAPWTNETRLITDPDTMTFTYTPTCLSSNQCIHGDTAPRNITIKEYIYQSILAATAASEVFELQGISTFGQNGLQGPESLQLLYRSPNITKTMYTVAQYINLALRSNDTTLHKQDDPGNSTKTPADYVAPSHRISGLVFVQAVQLRVRWPWLAFPIALIVAVIALLVGTIVASRHDKVGVWKNNPLAVLLNTAWRPDTDDMGAATSDGLEKLAKGLEARVVLNREHALADTRRVIEVREKRVAAREASP</sequence>
<keyword evidence="2" id="KW-0472">Membrane</keyword>
<dbReference type="OrthoDB" id="3795586at2759"/>
<name>A0A6A6AKW4_9PLEO</name>
<reference evidence="3" key="1">
    <citation type="journal article" date="2020" name="Stud. Mycol.">
        <title>101 Dothideomycetes genomes: a test case for predicting lifestyles and emergence of pathogens.</title>
        <authorList>
            <person name="Haridas S."/>
            <person name="Albert R."/>
            <person name="Binder M."/>
            <person name="Bloem J."/>
            <person name="Labutti K."/>
            <person name="Salamov A."/>
            <person name="Andreopoulos B."/>
            <person name="Baker S."/>
            <person name="Barry K."/>
            <person name="Bills G."/>
            <person name="Bluhm B."/>
            <person name="Cannon C."/>
            <person name="Castanera R."/>
            <person name="Culley D."/>
            <person name="Daum C."/>
            <person name="Ezra D."/>
            <person name="Gonzalez J."/>
            <person name="Henrissat B."/>
            <person name="Kuo A."/>
            <person name="Liang C."/>
            <person name="Lipzen A."/>
            <person name="Lutzoni F."/>
            <person name="Magnuson J."/>
            <person name="Mondo S."/>
            <person name="Nolan M."/>
            <person name="Ohm R."/>
            <person name="Pangilinan J."/>
            <person name="Park H.-J."/>
            <person name="Ramirez L."/>
            <person name="Alfaro M."/>
            <person name="Sun H."/>
            <person name="Tritt A."/>
            <person name="Yoshinaga Y."/>
            <person name="Zwiers L.-H."/>
            <person name="Turgeon B."/>
            <person name="Goodwin S."/>
            <person name="Spatafora J."/>
            <person name="Crous P."/>
            <person name="Grigoriev I."/>
        </authorList>
    </citation>
    <scope>NUCLEOTIDE SEQUENCE</scope>
    <source>
        <strain evidence="3">CBS 119687</strain>
    </source>
</reference>